<dbReference type="PANTHER" id="PTHR41244:SF1">
    <property type="entry name" value="GLYCOSYLTRANSFERASE"/>
    <property type="match status" value="1"/>
</dbReference>
<evidence type="ECO:0000313" key="2">
    <source>
        <dbReference type="Proteomes" id="UP000184280"/>
    </source>
</evidence>
<dbReference type="RefSeq" id="WP_073046493.1">
    <property type="nucleotide sequence ID" value="NZ_FOLF01000005.1"/>
</dbReference>
<sequence>MARFIALYLPQYHPTPENDEWWGKGFTEWVNVAKARPLFHGHKQPHIPADLGFYDLRLAEVREQQAELAKEAGIEAFCYWHYWFGNGRRLLERPFNEVVSSGKPDFPFCLGWANHSWYKKLWDPKSKGKDKLLIEQTYPGIEDYVLHFNTLLPAFKDHRYLKVNGKLFFLIYDPLHFEDIKTFISTWRRLAKENGLNDFYFIAQDFDSRAKKQILSLGVDAIYNSDTFNIHHKLNKFSKVMYLLQRKVLRRPTAFNYKDAIKYMVIDDCKNREVIPCISPNWDHSPRSSHNAVILKNSTPDLFKRIAKRAIEVVKGKPEDEQIVMIKSWNEWGEGNYMEPDLEFGHGYINALKEAIEEG</sequence>
<dbReference type="Proteomes" id="UP000184280">
    <property type="component" value="Unassembled WGS sequence"/>
</dbReference>
<protein>
    <submittedName>
        <fullName evidence="1">Glycosyltransferase WbsX</fullName>
    </submittedName>
</protein>
<dbReference type="AlphaFoldDB" id="A0A1M7LHE9"/>
<dbReference type="CDD" id="cd11579">
    <property type="entry name" value="Glyco_tran_WbsX"/>
    <property type="match status" value="1"/>
</dbReference>
<reference evidence="1 2" key="1">
    <citation type="submission" date="2016-11" db="EMBL/GenBank/DDBJ databases">
        <authorList>
            <person name="Jaros S."/>
            <person name="Januszkiewicz K."/>
            <person name="Wedrychowicz H."/>
        </authorList>
    </citation>
    <scope>NUCLEOTIDE SEQUENCE [LARGE SCALE GENOMIC DNA]</scope>
    <source>
        <strain evidence="1 2">BPI-34</strain>
    </source>
</reference>
<evidence type="ECO:0000313" key="1">
    <source>
        <dbReference type="EMBL" id="SHM77436.1"/>
    </source>
</evidence>
<dbReference type="OrthoDB" id="9816424at2"/>
<keyword evidence="1" id="KW-0808">Transferase</keyword>
<dbReference type="EMBL" id="FRCJ01000006">
    <property type="protein sequence ID" value="SHM77436.1"/>
    <property type="molecule type" value="Genomic_DNA"/>
</dbReference>
<accession>A0A1M7LHE9</accession>
<gene>
    <name evidence="1" type="ORF">SAMN04488494_2576</name>
</gene>
<dbReference type="Gene3D" id="3.20.20.80">
    <property type="entry name" value="Glycosidases"/>
    <property type="match status" value="1"/>
</dbReference>
<proteinExistence type="predicted"/>
<dbReference type="InterPro" id="IPR032719">
    <property type="entry name" value="WbsX"/>
</dbReference>
<organism evidence="1 2">
    <name type="scientific">Xylanibacter ruminicola</name>
    <name type="common">Prevotella ruminicola</name>
    <dbReference type="NCBI Taxonomy" id="839"/>
    <lineage>
        <taxon>Bacteria</taxon>
        <taxon>Pseudomonadati</taxon>
        <taxon>Bacteroidota</taxon>
        <taxon>Bacteroidia</taxon>
        <taxon>Bacteroidales</taxon>
        <taxon>Prevotellaceae</taxon>
        <taxon>Xylanibacter</taxon>
    </lineage>
</organism>
<dbReference type="Pfam" id="PF14307">
    <property type="entry name" value="Glyco_tran_WbsX"/>
    <property type="match status" value="1"/>
</dbReference>
<dbReference type="GO" id="GO:0016740">
    <property type="term" value="F:transferase activity"/>
    <property type="evidence" value="ECO:0007669"/>
    <property type="project" value="UniProtKB-KW"/>
</dbReference>
<name>A0A1M7LHE9_XYLRU</name>
<dbReference type="PANTHER" id="PTHR41244">
    <property type="entry name" value="RHAMNAN SYNTHESIS F"/>
    <property type="match status" value="1"/>
</dbReference>